<dbReference type="PANTHER" id="PTHR30349:SF64">
    <property type="entry name" value="PROPHAGE INTEGRASE INTD-RELATED"/>
    <property type="match status" value="1"/>
</dbReference>
<dbReference type="STRING" id="1272.GCA_900014985_01823"/>
<dbReference type="PANTHER" id="PTHR30349">
    <property type="entry name" value="PHAGE INTEGRASE-RELATED"/>
    <property type="match status" value="1"/>
</dbReference>
<dbReference type="Pfam" id="PF00589">
    <property type="entry name" value="Phage_integrase"/>
    <property type="match status" value="1"/>
</dbReference>
<dbReference type="GO" id="GO:0015074">
    <property type="term" value="P:DNA integration"/>
    <property type="evidence" value="ECO:0007669"/>
    <property type="project" value="InterPro"/>
</dbReference>
<keyword evidence="1" id="KW-0233">DNA recombination</keyword>
<dbReference type="EMBL" id="BJNW01000003">
    <property type="protein sequence ID" value="GEC98426.1"/>
    <property type="molecule type" value="Genomic_DNA"/>
</dbReference>
<dbReference type="PROSITE" id="PS51898">
    <property type="entry name" value="TYR_RECOMBINASE"/>
    <property type="match status" value="1"/>
</dbReference>
<evidence type="ECO:0000256" key="1">
    <source>
        <dbReference type="ARBA" id="ARBA00023172"/>
    </source>
</evidence>
<dbReference type="InterPro" id="IPR002104">
    <property type="entry name" value="Integrase_catalytic"/>
</dbReference>
<evidence type="ECO:0000313" key="3">
    <source>
        <dbReference type="EMBL" id="GEC98426.1"/>
    </source>
</evidence>
<reference evidence="3 4" key="1">
    <citation type="submission" date="2019-06" db="EMBL/GenBank/DDBJ databases">
        <title>Whole genome shotgun sequence of Kocuria varians NBRC 15358.</title>
        <authorList>
            <person name="Hosoyama A."/>
            <person name="Uohara A."/>
            <person name="Ohji S."/>
            <person name="Ichikawa N."/>
        </authorList>
    </citation>
    <scope>NUCLEOTIDE SEQUENCE [LARGE SCALE GENOMIC DNA]</scope>
    <source>
        <strain evidence="3 4">NBRC 15358</strain>
    </source>
</reference>
<dbReference type="Proteomes" id="UP000315730">
    <property type="component" value="Unassembled WGS sequence"/>
</dbReference>
<gene>
    <name evidence="3" type="ORF">KVA01_05810</name>
</gene>
<evidence type="ECO:0000313" key="4">
    <source>
        <dbReference type="Proteomes" id="UP000315730"/>
    </source>
</evidence>
<dbReference type="GO" id="GO:0003677">
    <property type="term" value="F:DNA binding"/>
    <property type="evidence" value="ECO:0007669"/>
    <property type="project" value="InterPro"/>
</dbReference>
<dbReference type="InterPro" id="IPR013762">
    <property type="entry name" value="Integrase-like_cat_sf"/>
</dbReference>
<dbReference type="RefSeq" id="WP_141268856.1">
    <property type="nucleotide sequence ID" value="NZ_BJNW01000003.1"/>
</dbReference>
<dbReference type="AlphaFoldDB" id="A0A4Y4D1F3"/>
<feature type="domain" description="Tyr recombinase" evidence="2">
    <location>
        <begin position="1"/>
        <end position="137"/>
    </location>
</feature>
<sequence length="155" mass="17183">MSNPVRSRIRIARDLDAEGREDYTKSRRTRWVPVPALLLPDLVKAAARSGSGGYIFPGPTGTRWTSAMWRRRWARARTATGYPDFDTHELRHTAALWAIASGADVKLVQRMLGHASAAMTLDTYAELMEDRMGDVADRMGAMLAGAPNTRGTHSR</sequence>
<dbReference type="InterPro" id="IPR050090">
    <property type="entry name" value="Tyrosine_recombinase_XerCD"/>
</dbReference>
<proteinExistence type="predicted"/>
<dbReference type="SUPFAM" id="SSF56349">
    <property type="entry name" value="DNA breaking-rejoining enzymes"/>
    <property type="match status" value="1"/>
</dbReference>
<evidence type="ECO:0000259" key="2">
    <source>
        <dbReference type="PROSITE" id="PS51898"/>
    </source>
</evidence>
<dbReference type="Gene3D" id="1.10.443.10">
    <property type="entry name" value="Intergrase catalytic core"/>
    <property type="match status" value="1"/>
</dbReference>
<dbReference type="OrthoDB" id="1822491at2"/>
<keyword evidence="4" id="KW-1185">Reference proteome</keyword>
<dbReference type="InterPro" id="IPR011010">
    <property type="entry name" value="DNA_brk_join_enz"/>
</dbReference>
<protein>
    <recommendedName>
        <fullName evidence="2">Tyr recombinase domain-containing protein</fullName>
    </recommendedName>
</protein>
<accession>A0A4Y4D1F3</accession>
<dbReference type="GO" id="GO:0006310">
    <property type="term" value="P:DNA recombination"/>
    <property type="evidence" value="ECO:0007669"/>
    <property type="project" value="UniProtKB-KW"/>
</dbReference>
<name>A0A4Y4D1F3_KOCVA</name>
<organism evidence="3 4">
    <name type="scientific">Kocuria varians</name>
    <name type="common">Micrococcus varians</name>
    <dbReference type="NCBI Taxonomy" id="1272"/>
    <lineage>
        <taxon>Bacteria</taxon>
        <taxon>Bacillati</taxon>
        <taxon>Actinomycetota</taxon>
        <taxon>Actinomycetes</taxon>
        <taxon>Micrococcales</taxon>
        <taxon>Micrococcaceae</taxon>
        <taxon>Kocuria</taxon>
    </lineage>
</organism>
<comment type="caution">
    <text evidence="3">The sequence shown here is derived from an EMBL/GenBank/DDBJ whole genome shotgun (WGS) entry which is preliminary data.</text>
</comment>